<dbReference type="AlphaFoldDB" id="A0A1R3VM75"/>
<dbReference type="InterPro" id="IPR022742">
    <property type="entry name" value="Hydrolase_4"/>
</dbReference>
<keyword evidence="1" id="KW-1133">Transmembrane helix</keyword>
<dbReference type="RefSeq" id="WP_076754044.1">
    <property type="nucleotide sequence ID" value="NZ_CP023018.1"/>
</dbReference>
<feature type="transmembrane region" description="Helical" evidence="1">
    <location>
        <begin position="309"/>
        <end position="328"/>
    </location>
</feature>
<organism evidence="3 4">
    <name type="scientific">Ectothiorhodosinus mongolicus</name>
    <dbReference type="NCBI Taxonomy" id="233100"/>
    <lineage>
        <taxon>Bacteria</taxon>
        <taxon>Pseudomonadati</taxon>
        <taxon>Pseudomonadota</taxon>
        <taxon>Gammaproteobacteria</taxon>
        <taxon>Chromatiales</taxon>
        <taxon>Ectothiorhodospiraceae</taxon>
        <taxon>Ectothiorhodosinus</taxon>
    </lineage>
</organism>
<dbReference type="PANTHER" id="PTHR43798">
    <property type="entry name" value="MONOACYLGLYCEROL LIPASE"/>
    <property type="match status" value="1"/>
</dbReference>
<dbReference type="GO" id="GO:0016020">
    <property type="term" value="C:membrane"/>
    <property type="evidence" value="ECO:0007669"/>
    <property type="project" value="TreeGrafter"/>
</dbReference>
<keyword evidence="3" id="KW-0645">Protease</keyword>
<dbReference type="Gene3D" id="3.40.50.1820">
    <property type="entry name" value="alpha/beta hydrolase"/>
    <property type="match status" value="1"/>
</dbReference>
<evidence type="ECO:0000313" key="3">
    <source>
        <dbReference type="EMBL" id="SIT65657.1"/>
    </source>
</evidence>
<protein>
    <submittedName>
        <fullName evidence="3">Serine aminopeptidase, S33</fullName>
    </submittedName>
</protein>
<accession>A0A1R3VM75</accession>
<dbReference type="PANTHER" id="PTHR43798:SF33">
    <property type="entry name" value="HYDROLASE, PUTATIVE (AFU_ORTHOLOGUE AFUA_2G14860)-RELATED"/>
    <property type="match status" value="1"/>
</dbReference>
<keyword evidence="1" id="KW-0472">Membrane</keyword>
<evidence type="ECO:0000259" key="2">
    <source>
        <dbReference type="Pfam" id="PF12146"/>
    </source>
</evidence>
<gene>
    <name evidence="3" type="ORF">SAMN05216526_0107</name>
</gene>
<dbReference type="InterPro" id="IPR029058">
    <property type="entry name" value="AB_hydrolase_fold"/>
</dbReference>
<evidence type="ECO:0000256" key="1">
    <source>
        <dbReference type="SAM" id="Phobius"/>
    </source>
</evidence>
<dbReference type="OrthoDB" id="504769at2"/>
<name>A0A1R3VM75_9GAMM</name>
<sequence length="522" mass="56167">MMRARPSTLTRLLIALVAIAGVFYAVLQLNTQSADLKVTQGFAGATPITAYEPPGTEPLPVAILAHGFAGSRQMMQPLAITLANQGFLAVTLDFAGHGANTQPFIPTLLDPQGRRLRLLSNVADAMTFIDNHPRGSSSLALLGHSMAGDILLQYAAANPGRVHAHVLISPYIAEDTEMAELGNLLFLFGAYEPPVLWQATAPAFPDVDSSQVLPGLSVGDIVQGDAREIQLIDGAEHISVIYRSQTLLATLEWVSRSAGVSVADDPALASRGLWLGLLFGSIIVLAAALSGFLPAVTNRPLGASLPWREIWPVVLVPAIATPILLLPVPLGLLPLLLSDYLAMHFALYGLLTLLGLFYLQSRTGAVFRMPFEAKPVSYVRLLLALLFSVGFVMLAFGLPIQAYLGNYWPVGDRAWLVAVIFGGTTLFFVADEWLTRGQQAARGAYAVTKLLFLASLMLAVALRLYELFFLIIILPAMGGFLLIYGLLSRWMYRATRHPLVGALTVSLALAWAMSVSFPLVGD</sequence>
<dbReference type="Pfam" id="PF12146">
    <property type="entry name" value="Hydrolase_4"/>
    <property type="match status" value="1"/>
</dbReference>
<feature type="transmembrane region" description="Helical" evidence="1">
    <location>
        <begin position="443"/>
        <end position="461"/>
    </location>
</feature>
<feature type="transmembrane region" description="Helical" evidence="1">
    <location>
        <begin position="273"/>
        <end position="297"/>
    </location>
</feature>
<feature type="transmembrane region" description="Helical" evidence="1">
    <location>
        <begin position="499"/>
        <end position="520"/>
    </location>
</feature>
<evidence type="ECO:0000313" key="4">
    <source>
        <dbReference type="Proteomes" id="UP000223759"/>
    </source>
</evidence>
<proteinExistence type="predicted"/>
<dbReference type="STRING" id="233100.SAMN05216526_0107"/>
<feature type="transmembrane region" description="Helical" evidence="1">
    <location>
        <begin position="467"/>
        <end position="487"/>
    </location>
</feature>
<feature type="transmembrane region" description="Helical" evidence="1">
    <location>
        <begin position="379"/>
        <end position="402"/>
    </location>
</feature>
<feature type="transmembrane region" description="Helical" evidence="1">
    <location>
        <begin position="340"/>
        <end position="359"/>
    </location>
</feature>
<keyword evidence="4" id="KW-1185">Reference proteome</keyword>
<dbReference type="SUPFAM" id="SSF53474">
    <property type="entry name" value="alpha/beta-Hydrolases"/>
    <property type="match status" value="1"/>
</dbReference>
<dbReference type="Proteomes" id="UP000223759">
    <property type="component" value="Unassembled WGS sequence"/>
</dbReference>
<feature type="transmembrane region" description="Helical" evidence="1">
    <location>
        <begin position="414"/>
        <end position="431"/>
    </location>
</feature>
<keyword evidence="3" id="KW-0378">Hydrolase</keyword>
<reference evidence="3 4" key="1">
    <citation type="submission" date="2017-01" db="EMBL/GenBank/DDBJ databases">
        <authorList>
            <person name="Mah S.A."/>
            <person name="Swanson W.J."/>
            <person name="Moy G.W."/>
            <person name="Vacquier V.D."/>
        </authorList>
    </citation>
    <scope>NUCLEOTIDE SEQUENCE [LARGE SCALE GENOMIC DNA]</scope>
    <source>
        <strain evidence="3 4">M9</strain>
    </source>
</reference>
<dbReference type="GO" id="GO:0004177">
    <property type="term" value="F:aminopeptidase activity"/>
    <property type="evidence" value="ECO:0007669"/>
    <property type="project" value="UniProtKB-KW"/>
</dbReference>
<feature type="domain" description="Serine aminopeptidase S33" evidence="2">
    <location>
        <begin position="59"/>
        <end position="179"/>
    </location>
</feature>
<keyword evidence="1" id="KW-0812">Transmembrane</keyword>
<keyword evidence="3" id="KW-0031">Aminopeptidase</keyword>
<dbReference type="EMBL" id="FTPK01000001">
    <property type="protein sequence ID" value="SIT65657.1"/>
    <property type="molecule type" value="Genomic_DNA"/>
</dbReference>
<dbReference type="InterPro" id="IPR050266">
    <property type="entry name" value="AB_hydrolase_sf"/>
</dbReference>